<feature type="transmembrane region" description="Helical" evidence="2">
    <location>
        <begin position="399"/>
        <end position="419"/>
    </location>
</feature>
<feature type="transmembrane region" description="Helical" evidence="2">
    <location>
        <begin position="221"/>
        <end position="247"/>
    </location>
</feature>
<proteinExistence type="inferred from homology"/>
<feature type="transmembrane region" description="Helical" evidence="2">
    <location>
        <begin position="104"/>
        <end position="123"/>
    </location>
</feature>
<evidence type="ECO:0000313" key="4">
    <source>
        <dbReference type="Proteomes" id="UP000184268"/>
    </source>
</evidence>
<feature type="transmembrane region" description="Helical" evidence="2">
    <location>
        <begin position="38"/>
        <end position="55"/>
    </location>
</feature>
<feature type="transmembrane region" description="Helical" evidence="2">
    <location>
        <begin position="144"/>
        <end position="161"/>
    </location>
</feature>
<comment type="similarity">
    <text evidence="1">Belongs to the sodium:galactoside symporter (TC 2.A.2) family.</text>
</comment>
<feature type="transmembrane region" description="Helical" evidence="2">
    <location>
        <begin position="253"/>
        <end position="275"/>
    </location>
</feature>
<dbReference type="GO" id="GO:0015293">
    <property type="term" value="F:symporter activity"/>
    <property type="evidence" value="ECO:0007669"/>
    <property type="project" value="InterPro"/>
</dbReference>
<dbReference type="EMBL" id="FQXG01000010">
    <property type="protein sequence ID" value="SHI21407.1"/>
    <property type="molecule type" value="Genomic_DNA"/>
</dbReference>
<organism evidence="3 4">
    <name type="scientific">Ferrimonas marina</name>
    <dbReference type="NCBI Taxonomy" id="299255"/>
    <lineage>
        <taxon>Bacteria</taxon>
        <taxon>Pseudomonadati</taxon>
        <taxon>Pseudomonadota</taxon>
        <taxon>Gammaproteobacteria</taxon>
        <taxon>Alteromonadales</taxon>
        <taxon>Ferrimonadaceae</taxon>
        <taxon>Ferrimonas</taxon>
    </lineage>
</organism>
<evidence type="ECO:0000256" key="1">
    <source>
        <dbReference type="ARBA" id="ARBA00009617"/>
    </source>
</evidence>
<dbReference type="Gene3D" id="1.20.1250.20">
    <property type="entry name" value="MFS general substrate transporter like domains"/>
    <property type="match status" value="1"/>
</dbReference>
<reference evidence="4" key="1">
    <citation type="submission" date="2016-11" db="EMBL/GenBank/DDBJ databases">
        <authorList>
            <person name="Varghese N."/>
            <person name="Submissions S."/>
        </authorList>
    </citation>
    <scope>NUCLEOTIDE SEQUENCE [LARGE SCALE GENOMIC DNA]</scope>
    <source>
        <strain evidence="4">DSM 16917</strain>
    </source>
</reference>
<sequence length="450" mass="49280">MTRLPRRQLLWFALLNLPLSMLMSPTAAMLPAFYLEYTAVTAAGLATATLVARVFDGITDPLIGWLSDRSGRRKPWMLLGVGVILLGLWPLYQPGTEAGMGHLLGWYLLVTLGWTLVEIPHSAMGAELSSDYHERSRVVLWRQLLGFVGGLLFMATPMLVLGHHGFTPEAFRILAWVIGLALPLFLLLLWWGVAEPRTHTVRRPGVKDLYRVLLQLPLLRYFLLTQVLFGLATGAVASLFVIYANFYLGHGDAIAKIAMPMTLAMALGLPLWLWVLRRVEKHRAWTLSGIGIISCLLAISTLQPGPASLAPMIVLMALFGLFLGLSSLVLPSLLADLVDYDRWRTGEDRAAILFAFQALVTKLCQGVGGAIALAIPAALGFSGKAAVSGKAVWGLKLGFVAWPCLLLLPMMALAWRYPLGRHRQGILARRLARRDDNDTLKPTTAPASAP</sequence>
<dbReference type="Pfam" id="PF13347">
    <property type="entry name" value="MFS_2"/>
    <property type="match status" value="1"/>
</dbReference>
<gene>
    <name evidence="3" type="ORF">SAMN02745129_0131</name>
</gene>
<name>A0A1M5ZB15_9GAMM</name>
<feature type="transmembrane region" description="Helical" evidence="2">
    <location>
        <begin position="284"/>
        <end position="303"/>
    </location>
</feature>
<keyword evidence="2" id="KW-1133">Transmembrane helix</keyword>
<dbReference type="GO" id="GO:0008643">
    <property type="term" value="P:carbohydrate transport"/>
    <property type="evidence" value="ECO:0007669"/>
    <property type="project" value="InterPro"/>
</dbReference>
<keyword evidence="2" id="KW-0472">Membrane</keyword>
<feature type="transmembrane region" description="Helical" evidence="2">
    <location>
        <begin position="173"/>
        <end position="193"/>
    </location>
</feature>
<dbReference type="STRING" id="299255.SAMN02745129_0131"/>
<keyword evidence="4" id="KW-1185">Reference proteome</keyword>
<dbReference type="InterPro" id="IPR039672">
    <property type="entry name" value="MFS_2"/>
</dbReference>
<dbReference type="AlphaFoldDB" id="A0A1M5ZB15"/>
<feature type="transmembrane region" description="Helical" evidence="2">
    <location>
        <begin position="309"/>
        <end position="330"/>
    </location>
</feature>
<dbReference type="SUPFAM" id="SSF103473">
    <property type="entry name" value="MFS general substrate transporter"/>
    <property type="match status" value="1"/>
</dbReference>
<dbReference type="PANTHER" id="PTHR11328">
    <property type="entry name" value="MAJOR FACILITATOR SUPERFAMILY DOMAIN-CONTAINING PROTEIN"/>
    <property type="match status" value="1"/>
</dbReference>
<dbReference type="GO" id="GO:0005886">
    <property type="term" value="C:plasma membrane"/>
    <property type="evidence" value="ECO:0007669"/>
    <property type="project" value="TreeGrafter"/>
</dbReference>
<feature type="transmembrane region" description="Helical" evidence="2">
    <location>
        <begin position="351"/>
        <end position="379"/>
    </location>
</feature>
<accession>A0A1M5ZB15</accession>
<keyword evidence="2" id="KW-0812">Transmembrane</keyword>
<dbReference type="InterPro" id="IPR036259">
    <property type="entry name" value="MFS_trans_sf"/>
</dbReference>
<protein>
    <submittedName>
        <fullName evidence="3">Na+/melibiose symporter</fullName>
    </submittedName>
</protein>
<dbReference type="Proteomes" id="UP000184268">
    <property type="component" value="Unassembled WGS sequence"/>
</dbReference>
<dbReference type="OrthoDB" id="181905at2"/>
<evidence type="ECO:0000256" key="2">
    <source>
        <dbReference type="SAM" id="Phobius"/>
    </source>
</evidence>
<feature type="transmembrane region" description="Helical" evidence="2">
    <location>
        <begin position="76"/>
        <end position="92"/>
    </location>
</feature>
<evidence type="ECO:0000313" key="3">
    <source>
        <dbReference type="EMBL" id="SHI21407.1"/>
    </source>
</evidence>
<dbReference type="RefSeq" id="WP_067661325.1">
    <property type="nucleotide sequence ID" value="NZ_FQXG01000010.1"/>
</dbReference>
<dbReference type="PANTHER" id="PTHR11328:SF24">
    <property type="entry name" value="MAJOR FACILITATOR SUPERFAMILY (MFS) PROFILE DOMAIN-CONTAINING PROTEIN"/>
    <property type="match status" value="1"/>
</dbReference>